<proteinExistence type="predicted"/>
<keyword evidence="2" id="KW-1185">Reference proteome</keyword>
<name>A0ACB8QZ02_9AGAM</name>
<organism evidence="1 2">
    <name type="scientific">Vararia minispora EC-137</name>
    <dbReference type="NCBI Taxonomy" id="1314806"/>
    <lineage>
        <taxon>Eukaryota</taxon>
        <taxon>Fungi</taxon>
        <taxon>Dikarya</taxon>
        <taxon>Basidiomycota</taxon>
        <taxon>Agaricomycotina</taxon>
        <taxon>Agaricomycetes</taxon>
        <taxon>Russulales</taxon>
        <taxon>Lachnocladiaceae</taxon>
        <taxon>Vararia</taxon>
    </lineage>
</organism>
<gene>
    <name evidence="1" type="ORF">K488DRAFT_67227</name>
</gene>
<evidence type="ECO:0000313" key="1">
    <source>
        <dbReference type="EMBL" id="KAI0037079.1"/>
    </source>
</evidence>
<dbReference type="EMBL" id="MU273466">
    <property type="protein sequence ID" value="KAI0037079.1"/>
    <property type="molecule type" value="Genomic_DNA"/>
</dbReference>
<sequence>MDATPVASRSKKRSLPNLSPERASRSDQEHSEPSRDRREKRRRRKKRKISVVQETDGLPSSSRLSRSRGQFEANLATPSPEPVIVLPSISMKVECAASPEPEFIQGSSVIVTRVKTLAIDADSEETTTLKQSLAVQTESLQAHEALLTSLLPSLTCQVCLDLLHKPFVLAPCGHMACYSCLISWFTTPPANDNVHELPIYRKKTCPHCRGVVRSRPAEVWGVKDMVVNVVKSGLAVNFPAPPTDDANAALAGAGRDPWVNIFHPLPVVGGGVPQPVEGDRANLGIFDAEDGVYRCIDCMHEIWEGSCAQCGRIYPGRDVDLLGDSEGEDDVTHMVNALRNGLVNGFHPVQHFLDLVADEHYSDEDGASDASYESSFIDDEDVVARPHGDRTVIDLTSDWDGSSDEDEMRQLGRGWRNGTGRAPSIAFGSDDEGGEVVSVPAVRGRLGRVVMDDEEEESDRSISGDLHSEDDGAIAGPARRLQRYVHEASPGFCSDEEHSEDDYSNETSRRYEDYDDHIEQYDDSRGAEDGRSDDEYERGDGEY</sequence>
<accession>A0ACB8QZ02</accession>
<evidence type="ECO:0000313" key="2">
    <source>
        <dbReference type="Proteomes" id="UP000814128"/>
    </source>
</evidence>
<protein>
    <submittedName>
        <fullName evidence="1">Uncharacterized protein</fullName>
    </submittedName>
</protein>
<dbReference type="Proteomes" id="UP000814128">
    <property type="component" value="Unassembled WGS sequence"/>
</dbReference>
<reference evidence="1" key="2">
    <citation type="journal article" date="2022" name="New Phytol.">
        <title>Evolutionary transition to the ectomycorrhizal habit in the genomes of a hyperdiverse lineage of mushroom-forming fungi.</title>
        <authorList>
            <person name="Looney B."/>
            <person name="Miyauchi S."/>
            <person name="Morin E."/>
            <person name="Drula E."/>
            <person name="Courty P.E."/>
            <person name="Kohler A."/>
            <person name="Kuo A."/>
            <person name="LaButti K."/>
            <person name="Pangilinan J."/>
            <person name="Lipzen A."/>
            <person name="Riley R."/>
            <person name="Andreopoulos W."/>
            <person name="He G."/>
            <person name="Johnson J."/>
            <person name="Nolan M."/>
            <person name="Tritt A."/>
            <person name="Barry K.W."/>
            <person name="Grigoriev I.V."/>
            <person name="Nagy L.G."/>
            <person name="Hibbett D."/>
            <person name="Henrissat B."/>
            <person name="Matheny P.B."/>
            <person name="Labbe J."/>
            <person name="Martin F.M."/>
        </authorList>
    </citation>
    <scope>NUCLEOTIDE SEQUENCE</scope>
    <source>
        <strain evidence="1">EC-137</strain>
    </source>
</reference>
<comment type="caution">
    <text evidence="1">The sequence shown here is derived from an EMBL/GenBank/DDBJ whole genome shotgun (WGS) entry which is preliminary data.</text>
</comment>
<reference evidence="1" key="1">
    <citation type="submission" date="2021-02" db="EMBL/GenBank/DDBJ databases">
        <authorList>
            <consortium name="DOE Joint Genome Institute"/>
            <person name="Ahrendt S."/>
            <person name="Looney B.P."/>
            <person name="Miyauchi S."/>
            <person name="Morin E."/>
            <person name="Drula E."/>
            <person name="Courty P.E."/>
            <person name="Chicoki N."/>
            <person name="Fauchery L."/>
            <person name="Kohler A."/>
            <person name="Kuo A."/>
            <person name="Labutti K."/>
            <person name="Pangilinan J."/>
            <person name="Lipzen A."/>
            <person name="Riley R."/>
            <person name="Andreopoulos W."/>
            <person name="He G."/>
            <person name="Johnson J."/>
            <person name="Barry K.W."/>
            <person name="Grigoriev I.V."/>
            <person name="Nagy L."/>
            <person name="Hibbett D."/>
            <person name="Henrissat B."/>
            <person name="Matheny P.B."/>
            <person name="Labbe J."/>
            <person name="Martin F."/>
        </authorList>
    </citation>
    <scope>NUCLEOTIDE SEQUENCE</scope>
    <source>
        <strain evidence="1">EC-137</strain>
    </source>
</reference>